<accession>A0A9Q3DK39</accession>
<keyword evidence="2" id="KW-1185">Reference proteome</keyword>
<sequence length="163" mass="17477">MKVTSEGSFHLNTASGKISIPNSLVWPLESSILVSLGPFLNNGATLKGFKAGANLFHQNGNLILSTKIVSNVLLIDPPTSNFAFSSLENLPLILHKSLGHPNNRVASKMWPSVNFSNLNCESCLLAKSHQLQFSGTLPTPLNVLDFIHMDLCGPISPASWGGN</sequence>
<dbReference type="AlphaFoldDB" id="A0A9Q3DK39"/>
<evidence type="ECO:0000313" key="2">
    <source>
        <dbReference type="Proteomes" id="UP000765509"/>
    </source>
</evidence>
<protein>
    <recommendedName>
        <fullName evidence="3">GAG-pre-integrase domain-containing protein</fullName>
    </recommendedName>
</protein>
<dbReference type="OrthoDB" id="7691805at2759"/>
<evidence type="ECO:0000313" key="1">
    <source>
        <dbReference type="EMBL" id="MBW0503103.1"/>
    </source>
</evidence>
<organism evidence="1 2">
    <name type="scientific">Austropuccinia psidii MF-1</name>
    <dbReference type="NCBI Taxonomy" id="1389203"/>
    <lineage>
        <taxon>Eukaryota</taxon>
        <taxon>Fungi</taxon>
        <taxon>Dikarya</taxon>
        <taxon>Basidiomycota</taxon>
        <taxon>Pucciniomycotina</taxon>
        <taxon>Pucciniomycetes</taxon>
        <taxon>Pucciniales</taxon>
        <taxon>Sphaerophragmiaceae</taxon>
        <taxon>Austropuccinia</taxon>
    </lineage>
</organism>
<dbReference type="EMBL" id="AVOT02017178">
    <property type="protein sequence ID" value="MBW0503103.1"/>
    <property type="molecule type" value="Genomic_DNA"/>
</dbReference>
<evidence type="ECO:0008006" key="3">
    <source>
        <dbReference type="Google" id="ProtNLM"/>
    </source>
</evidence>
<dbReference type="Proteomes" id="UP000765509">
    <property type="component" value="Unassembled WGS sequence"/>
</dbReference>
<gene>
    <name evidence="1" type="ORF">O181_042818</name>
</gene>
<proteinExistence type="predicted"/>
<reference evidence="1" key="1">
    <citation type="submission" date="2021-03" db="EMBL/GenBank/DDBJ databases">
        <title>Draft genome sequence of rust myrtle Austropuccinia psidii MF-1, a brazilian biotype.</title>
        <authorList>
            <person name="Quecine M.C."/>
            <person name="Pachon D.M.R."/>
            <person name="Bonatelli M.L."/>
            <person name="Correr F.H."/>
            <person name="Franceschini L.M."/>
            <person name="Leite T.F."/>
            <person name="Margarido G.R.A."/>
            <person name="Almeida C.A."/>
            <person name="Ferrarezi J.A."/>
            <person name="Labate C.A."/>
        </authorList>
    </citation>
    <scope>NUCLEOTIDE SEQUENCE</scope>
    <source>
        <strain evidence="1">MF-1</strain>
    </source>
</reference>
<comment type="caution">
    <text evidence="1">The sequence shown here is derived from an EMBL/GenBank/DDBJ whole genome shotgun (WGS) entry which is preliminary data.</text>
</comment>
<name>A0A9Q3DK39_9BASI</name>